<dbReference type="GO" id="GO:0016301">
    <property type="term" value="F:kinase activity"/>
    <property type="evidence" value="ECO:0007669"/>
    <property type="project" value="UniProtKB-KW"/>
</dbReference>
<gene>
    <name evidence="6" type="ORF">NCTC9617_03046</name>
</gene>
<dbReference type="EMBL" id="UGNC01000005">
    <property type="protein sequence ID" value="STW46524.1"/>
    <property type="molecule type" value="Genomic_DNA"/>
</dbReference>
<dbReference type="GO" id="GO:0005524">
    <property type="term" value="F:ATP binding"/>
    <property type="evidence" value="ECO:0007669"/>
    <property type="project" value="UniProtKB-KW"/>
</dbReference>
<dbReference type="Proteomes" id="UP000255167">
    <property type="component" value="Unassembled WGS sequence"/>
</dbReference>
<evidence type="ECO:0000313" key="7">
    <source>
        <dbReference type="Proteomes" id="UP000255167"/>
    </source>
</evidence>
<dbReference type="InterPro" id="IPR023865">
    <property type="entry name" value="Aliphatic_acid_kinase_CS"/>
</dbReference>
<protein>
    <submittedName>
        <fullName evidence="6">Propionate kinase, propanediol utilization</fullName>
    </submittedName>
</protein>
<dbReference type="Gene3D" id="3.30.420.40">
    <property type="match status" value="1"/>
</dbReference>
<dbReference type="PROSITE" id="PS01075">
    <property type="entry name" value="ACETATE_KINASE_1"/>
    <property type="match status" value="1"/>
</dbReference>
<evidence type="ECO:0000313" key="6">
    <source>
        <dbReference type="EMBL" id="STW46524.1"/>
    </source>
</evidence>
<evidence type="ECO:0000256" key="3">
    <source>
        <dbReference type="ARBA" id="ARBA00022741"/>
    </source>
</evidence>
<sequence>MTYKIMAINAGSSSLKFQLLNMPQGRCSVRG</sequence>
<dbReference type="AlphaFoldDB" id="A0A378FQK0"/>
<keyword evidence="2" id="KW-0808">Transferase</keyword>
<dbReference type="SUPFAM" id="SSF53067">
    <property type="entry name" value="Actin-like ATPase domain"/>
    <property type="match status" value="1"/>
</dbReference>
<dbReference type="InterPro" id="IPR043129">
    <property type="entry name" value="ATPase_NBD"/>
</dbReference>
<dbReference type="GO" id="GO:0016774">
    <property type="term" value="F:phosphotransferase activity, carboxyl group as acceptor"/>
    <property type="evidence" value="ECO:0007669"/>
    <property type="project" value="InterPro"/>
</dbReference>
<evidence type="ECO:0000256" key="1">
    <source>
        <dbReference type="ARBA" id="ARBA00008748"/>
    </source>
</evidence>
<proteinExistence type="inferred from homology"/>
<reference evidence="6 7" key="1">
    <citation type="submission" date="2018-06" db="EMBL/GenBank/DDBJ databases">
        <authorList>
            <consortium name="Pathogen Informatics"/>
            <person name="Doyle S."/>
        </authorList>
    </citation>
    <scope>NUCLEOTIDE SEQUENCE [LARGE SCALE GENOMIC DNA]</scope>
    <source>
        <strain evidence="6 7">NCTC9617</strain>
    </source>
</reference>
<keyword evidence="4 6" id="KW-0418">Kinase</keyword>
<name>A0A378FQK0_KLEPN</name>
<keyword evidence="3" id="KW-0547">Nucleotide-binding</keyword>
<evidence type="ECO:0000256" key="5">
    <source>
        <dbReference type="ARBA" id="ARBA00022840"/>
    </source>
</evidence>
<accession>A0A378FQK0</accession>
<comment type="similarity">
    <text evidence="1">Belongs to the acetokinase family.</text>
</comment>
<evidence type="ECO:0000256" key="4">
    <source>
        <dbReference type="ARBA" id="ARBA00022777"/>
    </source>
</evidence>
<evidence type="ECO:0000256" key="2">
    <source>
        <dbReference type="ARBA" id="ARBA00022679"/>
    </source>
</evidence>
<organism evidence="6 7">
    <name type="scientific">Klebsiella pneumoniae</name>
    <dbReference type="NCBI Taxonomy" id="573"/>
    <lineage>
        <taxon>Bacteria</taxon>
        <taxon>Pseudomonadati</taxon>
        <taxon>Pseudomonadota</taxon>
        <taxon>Gammaproteobacteria</taxon>
        <taxon>Enterobacterales</taxon>
        <taxon>Enterobacteriaceae</taxon>
        <taxon>Klebsiella/Raoultella group</taxon>
        <taxon>Klebsiella</taxon>
        <taxon>Klebsiella pneumoniae complex</taxon>
    </lineage>
</organism>
<keyword evidence="5" id="KW-0067">ATP-binding</keyword>